<sequence length="329" mass="35305">MTTSGPDRDTLRHAVALATRAPSVHNTQPWRWLVGESSVHLFADLDRRLPATDPDGRDLLLSCGAALHHLRIALATAGWGTVVHRLPNPADPTHLASVEMHPHEPTEQEITLARAIQRRQTDRRRFSSWPVPPQHLGTLAAEAARQGALAVAITDPTARFRVAGAIAQAAVVQEADPAYSVELAIWTGRGGAATDGVLAGSTPARRHGSATIPQRSFAHGTLGASPKRYDEQSALLMIATSSDDTLSRLRAGEATSTALLAATRLRLAACPLSQPLQISHTRRVLRDEILEGTAEPQLLLRLGWAATSAEPLPFSPRRNLDEVLGDLPA</sequence>
<evidence type="ECO:0000313" key="1">
    <source>
        <dbReference type="EMBL" id="OLF09974.1"/>
    </source>
</evidence>
<dbReference type="Proteomes" id="UP000185596">
    <property type="component" value="Unassembled WGS sequence"/>
</dbReference>
<proteinExistence type="predicted"/>
<dbReference type="EMBL" id="MSIE01000079">
    <property type="protein sequence ID" value="OLF09974.1"/>
    <property type="molecule type" value="Genomic_DNA"/>
</dbReference>
<name>A0A1Q8C6J3_9PSEU</name>
<dbReference type="NCBIfam" id="NF047509">
    <property type="entry name" value="Rv3131_FMN_oxido"/>
    <property type="match status" value="1"/>
</dbReference>
<dbReference type="GO" id="GO:0016491">
    <property type="term" value="F:oxidoreductase activity"/>
    <property type="evidence" value="ECO:0007669"/>
    <property type="project" value="InterPro"/>
</dbReference>
<reference evidence="1 2" key="1">
    <citation type="submission" date="2016-12" db="EMBL/GenBank/DDBJ databases">
        <title>The draft genome sequence of Actinophytocola sp. 11-183.</title>
        <authorList>
            <person name="Wang W."/>
            <person name="Yuan L."/>
        </authorList>
    </citation>
    <scope>NUCLEOTIDE SEQUENCE [LARGE SCALE GENOMIC DNA]</scope>
    <source>
        <strain evidence="1 2">11-183</strain>
    </source>
</reference>
<dbReference type="SUPFAM" id="SSF55469">
    <property type="entry name" value="FMN-dependent nitroreductase-like"/>
    <property type="match status" value="2"/>
</dbReference>
<dbReference type="PANTHER" id="PTHR23026:SF123">
    <property type="entry name" value="NAD(P)H NITROREDUCTASE RV3131-RELATED"/>
    <property type="match status" value="1"/>
</dbReference>
<gene>
    <name evidence="1" type="ORF">BU204_32205</name>
</gene>
<dbReference type="STRING" id="1912961.BU204_32205"/>
<dbReference type="OrthoDB" id="8156917at2"/>
<dbReference type="PANTHER" id="PTHR23026">
    <property type="entry name" value="NADPH NITROREDUCTASE"/>
    <property type="match status" value="1"/>
</dbReference>
<dbReference type="InterPro" id="IPR000415">
    <property type="entry name" value="Nitroreductase-like"/>
</dbReference>
<dbReference type="AlphaFoldDB" id="A0A1Q8C6J3"/>
<dbReference type="InterPro" id="IPR050627">
    <property type="entry name" value="Nitroreductase/BluB"/>
</dbReference>
<keyword evidence="2" id="KW-1185">Reference proteome</keyword>
<evidence type="ECO:0000313" key="2">
    <source>
        <dbReference type="Proteomes" id="UP000185596"/>
    </source>
</evidence>
<accession>A0A1Q8C6J3</accession>
<organism evidence="1 2">
    <name type="scientific">Actinophytocola xanthii</name>
    <dbReference type="NCBI Taxonomy" id="1912961"/>
    <lineage>
        <taxon>Bacteria</taxon>
        <taxon>Bacillati</taxon>
        <taxon>Actinomycetota</taxon>
        <taxon>Actinomycetes</taxon>
        <taxon>Pseudonocardiales</taxon>
        <taxon>Pseudonocardiaceae</taxon>
    </lineage>
</organism>
<dbReference type="RefSeq" id="WP_075129574.1">
    <property type="nucleotide sequence ID" value="NZ_MSIE01000079.1"/>
</dbReference>
<comment type="caution">
    <text evidence="1">The sequence shown here is derived from an EMBL/GenBank/DDBJ whole genome shotgun (WGS) entry which is preliminary data.</text>
</comment>
<protein>
    <submittedName>
        <fullName evidence="1">NAD(P)H nitroreductase</fullName>
    </submittedName>
</protein>
<dbReference type="Gene3D" id="3.40.109.10">
    <property type="entry name" value="NADH Oxidase"/>
    <property type="match status" value="2"/>
</dbReference>